<reference evidence="1 2" key="1">
    <citation type="submission" date="2019-05" db="EMBL/GenBank/DDBJ databases">
        <title>Another draft genome of Portunus trituberculatus and its Hox gene families provides insights of decapod evolution.</title>
        <authorList>
            <person name="Jeong J.-H."/>
            <person name="Song I."/>
            <person name="Kim S."/>
            <person name="Choi T."/>
            <person name="Kim D."/>
            <person name="Ryu S."/>
            <person name="Kim W."/>
        </authorList>
    </citation>
    <scope>NUCLEOTIDE SEQUENCE [LARGE SCALE GENOMIC DNA]</scope>
    <source>
        <tissue evidence="1">Muscle</tissue>
    </source>
</reference>
<dbReference type="Proteomes" id="UP000324222">
    <property type="component" value="Unassembled WGS sequence"/>
</dbReference>
<organism evidence="1 2">
    <name type="scientific">Portunus trituberculatus</name>
    <name type="common">Swimming crab</name>
    <name type="synonym">Neptunus trituberculatus</name>
    <dbReference type="NCBI Taxonomy" id="210409"/>
    <lineage>
        <taxon>Eukaryota</taxon>
        <taxon>Metazoa</taxon>
        <taxon>Ecdysozoa</taxon>
        <taxon>Arthropoda</taxon>
        <taxon>Crustacea</taxon>
        <taxon>Multicrustacea</taxon>
        <taxon>Malacostraca</taxon>
        <taxon>Eumalacostraca</taxon>
        <taxon>Eucarida</taxon>
        <taxon>Decapoda</taxon>
        <taxon>Pleocyemata</taxon>
        <taxon>Brachyura</taxon>
        <taxon>Eubrachyura</taxon>
        <taxon>Portunoidea</taxon>
        <taxon>Portunidae</taxon>
        <taxon>Portuninae</taxon>
        <taxon>Portunus</taxon>
    </lineage>
</organism>
<proteinExistence type="predicted"/>
<name>A0A5B7K460_PORTR</name>
<gene>
    <name evidence="1" type="ORF">E2C01_095415</name>
</gene>
<evidence type="ECO:0000313" key="1">
    <source>
        <dbReference type="EMBL" id="MPC99968.1"/>
    </source>
</evidence>
<dbReference type="AlphaFoldDB" id="A0A5B7K460"/>
<keyword evidence="2" id="KW-1185">Reference proteome</keyword>
<dbReference type="EMBL" id="VSRR010120730">
    <property type="protein sequence ID" value="MPC99968.1"/>
    <property type="molecule type" value="Genomic_DNA"/>
</dbReference>
<evidence type="ECO:0000313" key="2">
    <source>
        <dbReference type="Proteomes" id="UP000324222"/>
    </source>
</evidence>
<accession>A0A5B7K460</accession>
<comment type="caution">
    <text evidence="1">The sequence shown here is derived from an EMBL/GenBank/DDBJ whole genome shotgun (WGS) entry which is preliminary data.</text>
</comment>
<protein>
    <submittedName>
        <fullName evidence="1">Uncharacterized protein</fullName>
    </submittedName>
</protein>
<sequence>MLTQENIVLSGSPAKLELFAKYRYRRHTLRNCEVCWAASSMQAASRTGLVVTPLAHQQFMGSN</sequence>